<dbReference type="PANTHER" id="PTHR12124:SF68">
    <property type="entry name" value="PROTEIN RRP6-LIKE 3"/>
    <property type="match status" value="1"/>
</dbReference>
<feature type="transmembrane region" description="Helical" evidence="1">
    <location>
        <begin position="6"/>
        <end position="26"/>
    </location>
</feature>
<evidence type="ECO:0000313" key="4">
    <source>
        <dbReference type="Proteomes" id="UP000516437"/>
    </source>
</evidence>
<dbReference type="InterPro" id="IPR002121">
    <property type="entry name" value="HRDC_dom"/>
</dbReference>
<dbReference type="OrthoDB" id="2250022at2759"/>
<proteinExistence type="predicted"/>
<dbReference type="PROSITE" id="PS50967">
    <property type="entry name" value="HRDC"/>
    <property type="match status" value="1"/>
</dbReference>
<dbReference type="GO" id="GO:0071039">
    <property type="term" value="P:nuclear polyadenylation-dependent CUT catabolic process"/>
    <property type="evidence" value="ECO:0007669"/>
    <property type="project" value="TreeGrafter"/>
</dbReference>
<dbReference type="PANTHER" id="PTHR12124">
    <property type="entry name" value="POLYMYOSITIS/SCLERODERMA AUTOANTIGEN-RELATED"/>
    <property type="match status" value="1"/>
</dbReference>
<dbReference type="InterPro" id="IPR010997">
    <property type="entry name" value="HRDC-like_sf"/>
</dbReference>
<reference evidence="3 4" key="1">
    <citation type="journal article" date="2019" name="Plant Biotechnol. J.">
        <title>The red bayberry genome and genetic basis of sex determination.</title>
        <authorList>
            <person name="Jia H.M."/>
            <person name="Jia H.J."/>
            <person name="Cai Q.L."/>
            <person name="Wang Y."/>
            <person name="Zhao H.B."/>
            <person name="Yang W.F."/>
            <person name="Wang G.Y."/>
            <person name="Li Y.H."/>
            <person name="Zhan D.L."/>
            <person name="Shen Y.T."/>
            <person name="Niu Q.F."/>
            <person name="Chang L."/>
            <person name="Qiu J."/>
            <person name="Zhao L."/>
            <person name="Xie H.B."/>
            <person name="Fu W.Y."/>
            <person name="Jin J."/>
            <person name="Li X.W."/>
            <person name="Jiao Y."/>
            <person name="Zhou C.C."/>
            <person name="Tu T."/>
            <person name="Chai C.Y."/>
            <person name="Gao J.L."/>
            <person name="Fan L.J."/>
            <person name="van de Weg E."/>
            <person name="Wang J.Y."/>
            <person name="Gao Z.S."/>
        </authorList>
    </citation>
    <scope>NUCLEOTIDE SEQUENCE [LARGE SCALE GENOMIC DNA]</scope>
    <source>
        <tissue evidence="3">Leaves</tissue>
    </source>
</reference>
<dbReference type="InterPro" id="IPR045092">
    <property type="entry name" value="Rrp6-like"/>
</dbReference>
<dbReference type="FunFam" id="3.30.420.10:FF:000079">
    <property type="entry name" value="Polynucleotidyl transferase ribonuclease H fold protein with HRDC domain"/>
    <property type="match status" value="1"/>
</dbReference>
<dbReference type="Pfam" id="PF00570">
    <property type="entry name" value="HRDC"/>
    <property type="match status" value="1"/>
</dbReference>
<keyword evidence="4" id="KW-1185">Reference proteome</keyword>
<gene>
    <name evidence="3" type="ORF">CJ030_MR8G005351</name>
</gene>
<evidence type="ECO:0000256" key="1">
    <source>
        <dbReference type="SAM" id="Phobius"/>
    </source>
</evidence>
<accession>A0A6A1UNT8</accession>
<dbReference type="Gene3D" id="3.30.420.10">
    <property type="entry name" value="Ribonuclease H-like superfamily/Ribonuclease H"/>
    <property type="match status" value="1"/>
</dbReference>
<evidence type="ECO:0000313" key="3">
    <source>
        <dbReference type="EMBL" id="KAB1201969.1"/>
    </source>
</evidence>
<dbReference type="GO" id="GO:0000175">
    <property type="term" value="F:3'-5'-RNA exonuclease activity"/>
    <property type="evidence" value="ECO:0007669"/>
    <property type="project" value="InterPro"/>
</dbReference>
<dbReference type="Proteomes" id="UP000516437">
    <property type="component" value="Chromosome 8"/>
</dbReference>
<keyword evidence="3" id="KW-0378">Hydrolase</keyword>
<dbReference type="Gene3D" id="1.10.150.80">
    <property type="entry name" value="HRDC domain"/>
    <property type="match status" value="1"/>
</dbReference>
<dbReference type="CDD" id="cd06147">
    <property type="entry name" value="Rrp6p_like_exo"/>
    <property type="match status" value="1"/>
</dbReference>
<keyword evidence="3" id="KW-0269">Exonuclease</keyword>
<dbReference type="GO" id="GO:0071040">
    <property type="term" value="P:nuclear polyadenylation-dependent antisense transcript catabolic process"/>
    <property type="evidence" value="ECO:0007669"/>
    <property type="project" value="TreeGrafter"/>
</dbReference>
<dbReference type="SUPFAM" id="SSF47819">
    <property type="entry name" value="HRDC-like"/>
    <property type="match status" value="1"/>
</dbReference>
<dbReference type="InterPro" id="IPR036397">
    <property type="entry name" value="RNaseH_sf"/>
</dbReference>
<protein>
    <submittedName>
        <fullName evidence="3">Exosome complex exonuclease rrp6</fullName>
    </submittedName>
</protein>
<comment type="caution">
    <text evidence="3">The sequence shown here is derived from an EMBL/GenBank/DDBJ whole genome shotgun (WGS) entry which is preliminary data.</text>
</comment>
<dbReference type="SMART" id="SM00474">
    <property type="entry name" value="35EXOc"/>
    <property type="match status" value="1"/>
</dbReference>
<dbReference type="InterPro" id="IPR012337">
    <property type="entry name" value="RNaseH-like_sf"/>
</dbReference>
<dbReference type="GO" id="GO:0071044">
    <property type="term" value="P:histone mRNA catabolic process"/>
    <property type="evidence" value="ECO:0007669"/>
    <property type="project" value="TreeGrafter"/>
</dbReference>
<keyword evidence="3" id="KW-0540">Nuclease</keyword>
<dbReference type="EMBL" id="RXIC02000026">
    <property type="protein sequence ID" value="KAB1201969.1"/>
    <property type="molecule type" value="Genomic_DNA"/>
</dbReference>
<dbReference type="GO" id="GO:0000166">
    <property type="term" value="F:nucleotide binding"/>
    <property type="evidence" value="ECO:0007669"/>
    <property type="project" value="InterPro"/>
</dbReference>
<dbReference type="GO" id="GO:0003727">
    <property type="term" value="F:single-stranded RNA binding"/>
    <property type="evidence" value="ECO:0007669"/>
    <property type="project" value="TreeGrafter"/>
</dbReference>
<dbReference type="InterPro" id="IPR044876">
    <property type="entry name" value="HRDC_dom_sf"/>
</dbReference>
<keyword evidence="1" id="KW-0812">Transmembrane</keyword>
<dbReference type="AlphaFoldDB" id="A0A6A1UNT8"/>
<feature type="domain" description="HRDC" evidence="2">
    <location>
        <begin position="348"/>
        <end position="428"/>
    </location>
</feature>
<name>A0A6A1UNT8_9ROSI</name>
<keyword evidence="1" id="KW-1133">Transmembrane helix</keyword>
<dbReference type="GO" id="GO:0071038">
    <property type="term" value="P:TRAMP-dependent tRNA surveillance pathway"/>
    <property type="evidence" value="ECO:0007669"/>
    <property type="project" value="TreeGrafter"/>
</dbReference>
<dbReference type="InterPro" id="IPR002562">
    <property type="entry name" value="3'-5'_exonuclease_dom"/>
</dbReference>
<dbReference type="Pfam" id="PF01612">
    <property type="entry name" value="DNA_pol_A_exo1"/>
    <property type="match status" value="1"/>
</dbReference>
<evidence type="ECO:0000259" key="2">
    <source>
        <dbReference type="PROSITE" id="PS50967"/>
    </source>
</evidence>
<sequence>MENRWKVGVIALTIGSLAALSILFTAKYRRRRDKQKCPPSSCFVQADQTKPQHSFKRVIADNSYSPFKHLKLSESRNDNASNSHPYEAEICAMLENPQHGFSFIDGSTHSKMSEGYTWVETELQLKELLDVLSKERVFAVDTEQHSVRSFLGFTALIQISTQKEDYLVDTIALHDSMGVLSPIFADPSICKVFHGADNDVLWLQRDFHIYVVNLFDTAKACEVLSKPQKSLAYLLETYCGVSTNKLLQREDWRQRPLSEEMVQYARIDAHYLLYIANCLIFELKQQDNEISCPDDKFNFVLEASRRSNVTCLQLYTKEVEAFPGESAASSLSFRHLNGQGGVSSISCKTQFQDLVRRLCAWRDLMARVHDESLRYVLSDLAIIALADRAPTTPTDIFSTITQADLNVDLSFTSFLPSPSPVVCSHLDDVQSLLQDKISKLNDIFPMILQKCLGPAGSCPLSVFNYALLVNCNLKVTLVSKQNGVKHSKQVARKASRELFVQKFSCKSPVYHNCRIYANDGRLLCYCDRRKLEWYLQRNLAKLVEDNPPAIMLLFEPKGRPEDEDNDFYIQSHLSQQRTLMREYLLYNCEQLLWHFCHGSRMPLKRHEELTQIVMSYFGRRKITEVDLQAALLVGMSPHERRRLEKKKGLSLKHSAGSVIPNMQDNVDSTETSSAVDTSEVYILDGFHSAKAEACSRNETTGTDADFSDTICADSGIDGEVSYISGEDLRSDKSGISYIEGAHVVNRDDNCRSPSKETHCDNNCRSSSKETVELYHMKDDETAQPKHNSKLSLLGHGPHGKQVVDHLLKEYGDDGIHQFCQRWRQVFVEALQPRFLPSGWNVMHRFQLPPAFILK</sequence>
<organism evidence="3 4">
    <name type="scientific">Morella rubra</name>
    <name type="common">Chinese bayberry</name>
    <dbReference type="NCBI Taxonomy" id="262757"/>
    <lineage>
        <taxon>Eukaryota</taxon>
        <taxon>Viridiplantae</taxon>
        <taxon>Streptophyta</taxon>
        <taxon>Embryophyta</taxon>
        <taxon>Tracheophyta</taxon>
        <taxon>Spermatophyta</taxon>
        <taxon>Magnoliopsida</taxon>
        <taxon>eudicotyledons</taxon>
        <taxon>Gunneridae</taxon>
        <taxon>Pentapetalae</taxon>
        <taxon>rosids</taxon>
        <taxon>fabids</taxon>
        <taxon>Fagales</taxon>
        <taxon>Myricaceae</taxon>
        <taxon>Morella</taxon>
    </lineage>
</organism>
<dbReference type="InterPro" id="IPR049559">
    <property type="entry name" value="Rrp6p-like_exo"/>
</dbReference>
<dbReference type="GO" id="GO:0005730">
    <property type="term" value="C:nucleolus"/>
    <property type="evidence" value="ECO:0007669"/>
    <property type="project" value="TreeGrafter"/>
</dbReference>
<dbReference type="GO" id="GO:0000176">
    <property type="term" value="C:nuclear exosome (RNase complex)"/>
    <property type="evidence" value="ECO:0007669"/>
    <property type="project" value="TreeGrafter"/>
</dbReference>
<dbReference type="GO" id="GO:0000467">
    <property type="term" value="P:exonucleolytic trimming to generate mature 3'-end of 5.8S rRNA from tricistronic rRNA transcript (SSU-rRNA, 5.8S rRNA, LSU-rRNA)"/>
    <property type="evidence" value="ECO:0007669"/>
    <property type="project" value="InterPro"/>
</dbReference>
<keyword evidence="1" id="KW-0472">Membrane</keyword>
<dbReference type="GO" id="GO:0071037">
    <property type="term" value="P:nuclear polyadenylation-dependent snRNA catabolic process"/>
    <property type="evidence" value="ECO:0007669"/>
    <property type="project" value="TreeGrafter"/>
</dbReference>
<dbReference type="GO" id="GO:0071036">
    <property type="term" value="P:nuclear polyadenylation-dependent snoRNA catabolic process"/>
    <property type="evidence" value="ECO:0007669"/>
    <property type="project" value="TreeGrafter"/>
</dbReference>
<dbReference type="SUPFAM" id="SSF53098">
    <property type="entry name" value="Ribonuclease H-like"/>
    <property type="match status" value="1"/>
</dbReference>
<dbReference type="GO" id="GO:0071051">
    <property type="term" value="P:poly(A)-dependent snoRNA 3'-end processing"/>
    <property type="evidence" value="ECO:0007669"/>
    <property type="project" value="TreeGrafter"/>
</dbReference>
<dbReference type="GO" id="GO:0071035">
    <property type="term" value="P:nuclear polyadenylation-dependent rRNA catabolic process"/>
    <property type="evidence" value="ECO:0007669"/>
    <property type="project" value="TreeGrafter"/>
</dbReference>